<evidence type="ECO:0000256" key="1">
    <source>
        <dbReference type="SAM" id="Phobius"/>
    </source>
</evidence>
<organism evidence="2">
    <name type="scientific">Anguilla anguilla</name>
    <name type="common">European freshwater eel</name>
    <name type="synonym">Muraena anguilla</name>
    <dbReference type="NCBI Taxonomy" id="7936"/>
    <lineage>
        <taxon>Eukaryota</taxon>
        <taxon>Metazoa</taxon>
        <taxon>Chordata</taxon>
        <taxon>Craniata</taxon>
        <taxon>Vertebrata</taxon>
        <taxon>Euteleostomi</taxon>
        <taxon>Actinopterygii</taxon>
        <taxon>Neopterygii</taxon>
        <taxon>Teleostei</taxon>
        <taxon>Anguilliformes</taxon>
        <taxon>Anguillidae</taxon>
        <taxon>Anguilla</taxon>
    </lineage>
</organism>
<dbReference type="AlphaFoldDB" id="A0A0E9RXG6"/>
<protein>
    <submittedName>
        <fullName evidence="2">Uncharacterized protein</fullName>
    </submittedName>
</protein>
<reference evidence="2" key="1">
    <citation type="submission" date="2014-11" db="EMBL/GenBank/DDBJ databases">
        <authorList>
            <person name="Amaro Gonzalez C."/>
        </authorList>
    </citation>
    <scope>NUCLEOTIDE SEQUENCE</scope>
</reference>
<evidence type="ECO:0000313" key="2">
    <source>
        <dbReference type="EMBL" id="JAH33075.1"/>
    </source>
</evidence>
<feature type="transmembrane region" description="Helical" evidence="1">
    <location>
        <begin position="16"/>
        <end position="34"/>
    </location>
</feature>
<accession>A0A0E9RXG6</accession>
<reference evidence="2" key="2">
    <citation type="journal article" date="2015" name="Fish Shellfish Immunol.">
        <title>Early steps in the European eel (Anguilla anguilla)-Vibrio vulnificus interaction in the gills: Role of the RtxA13 toxin.</title>
        <authorList>
            <person name="Callol A."/>
            <person name="Pajuelo D."/>
            <person name="Ebbesson L."/>
            <person name="Teles M."/>
            <person name="MacKenzie S."/>
            <person name="Amaro C."/>
        </authorList>
    </citation>
    <scope>NUCLEOTIDE SEQUENCE</scope>
</reference>
<proteinExistence type="predicted"/>
<name>A0A0E9RXG6_ANGAN</name>
<keyword evidence="1" id="KW-0472">Membrane</keyword>
<sequence>MLSSPVGSQAGGLRPSWLWVFYRGTLSHMILILLI</sequence>
<keyword evidence="1" id="KW-1133">Transmembrane helix</keyword>
<dbReference type="EMBL" id="GBXM01075502">
    <property type="protein sequence ID" value="JAH33075.1"/>
    <property type="molecule type" value="Transcribed_RNA"/>
</dbReference>
<keyword evidence="1" id="KW-0812">Transmembrane</keyword>